<evidence type="ECO:0000313" key="3">
    <source>
        <dbReference type="Proteomes" id="UP000198571"/>
    </source>
</evidence>
<evidence type="ECO:0000313" key="2">
    <source>
        <dbReference type="EMBL" id="SES29080.1"/>
    </source>
</evidence>
<sequence>MNKIIFRIVAVAMLITCIAVVGHLFTGGEMSPLQSLFYIGIALAVTGVIMGVKKVM</sequence>
<dbReference type="AlphaFoldDB" id="A0A1H9W542"/>
<keyword evidence="1" id="KW-0812">Transmembrane</keyword>
<evidence type="ECO:0000256" key="1">
    <source>
        <dbReference type="SAM" id="Phobius"/>
    </source>
</evidence>
<dbReference type="EMBL" id="FOGT01000014">
    <property type="protein sequence ID" value="SES29080.1"/>
    <property type="molecule type" value="Genomic_DNA"/>
</dbReference>
<reference evidence="3" key="1">
    <citation type="submission" date="2016-10" db="EMBL/GenBank/DDBJ databases">
        <authorList>
            <person name="Varghese N."/>
            <person name="Submissions S."/>
        </authorList>
    </citation>
    <scope>NUCLEOTIDE SEQUENCE [LARGE SCALE GENOMIC DNA]</scope>
    <source>
        <strain evidence="3">S9</strain>
    </source>
</reference>
<dbReference type="STRING" id="1601833.SAMN05518684_11485"/>
<dbReference type="RefSeq" id="WP_177174384.1">
    <property type="nucleotide sequence ID" value="NZ_FOGT01000014.1"/>
</dbReference>
<keyword evidence="3" id="KW-1185">Reference proteome</keyword>
<accession>A0A1H9W542</accession>
<name>A0A1H9W542_9BACI</name>
<feature type="transmembrane region" description="Helical" evidence="1">
    <location>
        <begin position="32"/>
        <end position="52"/>
    </location>
</feature>
<protein>
    <submittedName>
        <fullName evidence="2">Uncharacterized protein</fullName>
    </submittedName>
</protein>
<keyword evidence="1" id="KW-0472">Membrane</keyword>
<organism evidence="2 3">
    <name type="scientific">Salipaludibacillus aurantiacus</name>
    <dbReference type="NCBI Taxonomy" id="1601833"/>
    <lineage>
        <taxon>Bacteria</taxon>
        <taxon>Bacillati</taxon>
        <taxon>Bacillota</taxon>
        <taxon>Bacilli</taxon>
        <taxon>Bacillales</taxon>
        <taxon>Bacillaceae</taxon>
    </lineage>
</organism>
<feature type="transmembrane region" description="Helical" evidence="1">
    <location>
        <begin position="5"/>
        <end position="26"/>
    </location>
</feature>
<gene>
    <name evidence="2" type="ORF">SAMN05518684_11485</name>
</gene>
<dbReference type="Proteomes" id="UP000198571">
    <property type="component" value="Unassembled WGS sequence"/>
</dbReference>
<proteinExistence type="predicted"/>
<keyword evidence="1" id="KW-1133">Transmembrane helix</keyword>